<dbReference type="Proteomes" id="UP000031166">
    <property type="component" value="Unassembled WGS sequence"/>
</dbReference>
<dbReference type="EMBL" id="JWSY01000009">
    <property type="protein sequence ID" value="KIC58865.1"/>
    <property type="molecule type" value="Genomic_DNA"/>
</dbReference>
<comment type="caution">
    <text evidence="1">The sequence shown here is derived from an EMBL/GenBank/DDBJ whole genome shotgun (WGS) entry which is preliminary data.</text>
</comment>
<sequence>MASTPKTGPTDVSVDAFLSAIDDPRRRSDAHAVAAMMAEITGEPAVLWGSSIVGFGNDGGSKGGWPLISFSPRKANLVLYVAGDFPERAQMIARLGKVKTGVGCVYISRLEDVDQTVLRDLCGRAVRAVKAGSD</sequence>
<organism evidence="1 2">
    <name type="scientific">Brevundimonas nasdae</name>
    <dbReference type="NCBI Taxonomy" id="172043"/>
    <lineage>
        <taxon>Bacteria</taxon>
        <taxon>Pseudomonadati</taxon>
        <taxon>Pseudomonadota</taxon>
        <taxon>Alphaproteobacteria</taxon>
        <taxon>Caulobacterales</taxon>
        <taxon>Caulobacteraceae</taxon>
        <taxon>Brevundimonas</taxon>
    </lineage>
</organism>
<gene>
    <name evidence="1" type="ORF">RM53_06550</name>
</gene>
<protein>
    <recommendedName>
        <fullName evidence="3">YdhG-like domain-containing protein</fullName>
    </recommendedName>
</protein>
<proteinExistence type="predicted"/>
<evidence type="ECO:0000313" key="2">
    <source>
        <dbReference type="Proteomes" id="UP000031166"/>
    </source>
</evidence>
<evidence type="ECO:0008006" key="3">
    <source>
        <dbReference type="Google" id="ProtNLM"/>
    </source>
</evidence>
<name>A0A0B4D3Q0_9CAUL</name>
<accession>A0A0B4D3Q0</accession>
<reference evidence="1 2" key="1">
    <citation type="submission" date="2014-12" db="EMBL/GenBank/DDBJ databases">
        <title>Genome sequencing of Brevundimonas nasdae TPW30.</title>
        <authorList>
            <person name="Tan P.W."/>
            <person name="Chan K.-G."/>
        </authorList>
    </citation>
    <scope>NUCLEOTIDE SEQUENCE [LARGE SCALE GENOMIC DNA]</scope>
    <source>
        <strain evidence="1 2">TPW30</strain>
    </source>
</reference>
<evidence type="ECO:0000313" key="1">
    <source>
        <dbReference type="EMBL" id="KIC58865.1"/>
    </source>
</evidence>
<dbReference type="STRING" id="172043.RM53_06550"/>
<dbReference type="AlphaFoldDB" id="A0A0B4D3Q0"/>
<dbReference type="RefSeq" id="WP_039245370.1">
    <property type="nucleotide sequence ID" value="NZ_JWSY01000009.1"/>
</dbReference>